<reference evidence="2 3" key="1">
    <citation type="submission" date="2020-07" db="EMBL/GenBank/DDBJ databases">
        <title>Bacterium isolated from marine sediment.</title>
        <authorList>
            <person name="Shang D."/>
            <person name="Du Z.-J."/>
        </authorList>
    </citation>
    <scope>NUCLEOTIDE SEQUENCE [LARGE SCALE GENOMIC DNA]</scope>
    <source>
        <strain evidence="2 3">S7007</strain>
    </source>
</reference>
<gene>
    <name evidence="2" type="ORF">H3Z83_08715</name>
</gene>
<proteinExistence type="predicted"/>
<dbReference type="Proteomes" id="UP000563906">
    <property type="component" value="Unassembled WGS sequence"/>
</dbReference>
<evidence type="ECO:0000313" key="3">
    <source>
        <dbReference type="Proteomes" id="UP000563906"/>
    </source>
</evidence>
<protein>
    <submittedName>
        <fullName evidence="2">DinB family protein</fullName>
    </submittedName>
</protein>
<evidence type="ECO:0000256" key="1">
    <source>
        <dbReference type="SAM" id="SignalP"/>
    </source>
</evidence>
<name>A0A839ANB0_9FLAO</name>
<accession>A0A839ANB0</accession>
<organism evidence="2 3">
    <name type="scientific">Tenacibaculum pelagium</name>
    <dbReference type="NCBI Taxonomy" id="2759527"/>
    <lineage>
        <taxon>Bacteria</taxon>
        <taxon>Pseudomonadati</taxon>
        <taxon>Bacteroidota</taxon>
        <taxon>Flavobacteriia</taxon>
        <taxon>Flavobacteriales</taxon>
        <taxon>Flavobacteriaceae</taxon>
        <taxon>Tenacibaculum</taxon>
    </lineage>
</organism>
<comment type="caution">
    <text evidence="2">The sequence shown here is derived from an EMBL/GenBank/DDBJ whole genome shotgun (WGS) entry which is preliminary data.</text>
</comment>
<feature type="signal peptide" evidence="1">
    <location>
        <begin position="1"/>
        <end position="19"/>
    </location>
</feature>
<keyword evidence="1" id="KW-0732">Signal</keyword>
<dbReference type="EMBL" id="JACGLS010000003">
    <property type="protein sequence ID" value="MBA6156592.1"/>
    <property type="molecule type" value="Genomic_DNA"/>
</dbReference>
<feature type="chain" id="PRO_5032910288" evidence="1">
    <location>
        <begin position="20"/>
        <end position="192"/>
    </location>
</feature>
<dbReference type="InterPro" id="IPR034660">
    <property type="entry name" value="DinB/YfiT-like"/>
</dbReference>
<dbReference type="RefSeq" id="WP_182125092.1">
    <property type="nucleotide sequence ID" value="NZ_JACGLS010000003.1"/>
</dbReference>
<keyword evidence="3" id="KW-1185">Reference proteome</keyword>
<evidence type="ECO:0000313" key="2">
    <source>
        <dbReference type="EMBL" id="MBA6156592.1"/>
    </source>
</evidence>
<dbReference type="SUPFAM" id="SSF109854">
    <property type="entry name" value="DinB/YfiT-like putative metalloenzymes"/>
    <property type="match status" value="1"/>
</dbReference>
<dbReference type="AlphaFoldDB" id="A0A839ANB0"/>
<sequence length="192" mass="21700">MKSVITLFIILISTTTMNAQELPYYEIPKEGKDFTAGTVVSRMVDGLGFRYYWATEGLNEEDLKFKPSDEARSMFDTLDHILVLSIMTLSAVEGTDMDFPEEGALTFAEMRKLTLENFKKTSDILKSADDLSKFVMKIKRRNGKVEEYPFWNQLNGPIADAIWHVGQVVSFRRSAGNPLPKGPSFLTGTVRQ</sequence>
<dbReference type="Gene3D" id="1.20.120.450">
    <property type="entry name" value="dinb family like domain"/>
    <property type="match status" value="1"/>
</dbReference>